<organism evidence="1 2">
    <name type="scientific">Roseburia intestinalis</name>
    <dbReference type="NCBI Taxonomy" id="166486"/>
    <lineage>
        <taxon>Bacteria</taxon>
        <taxon>Bacillati</taxon>
        <taxon>Bacillota</taxon>
        <taxon>Clostridia</taxon>
        <taxon>Lachnospirales</taxon>
        <taxon>Lachnospiraceae</taxon>
        <taxon>Roseburia</taxon>
    </lineage>
</organism>
<sequence length="114" mass="13604">MKKITRESLKKAEKGSGVYTMGSVYKLPDTWTPTFDLSNHEKVSARNDYAEKPLKKVVEEIVERKNGDRMQRNMPYFVRLVVDYFYDRMRKTKNLQYGDRTQNHGQYKKPYTKI</sequence>
<dbReference type="STRING" id="166486.ERS852572_03560"/>
<evidence type="ECO:0000313" key="2">
    <source>
        <dbReference type="Proteomes" id="UP000095350"/>
    </source>
</evidence>
<proteinExistence type="predicted"/>
<dbReference type="OrthoDB" id="9813995at2"/>
<accession>A0A173VXE5</accession>
<gene>
    <name evidence="1" type="ORF">ERS852572_03560</name>
</gene>
<evidence type="ECO:0000313" key="1">
    <source>
        <dbReference type="EMBL" id="CUN30827.1"/>
    </source>
</evidence>
<dbReference type="EMBL" id="CYXZ01000040">
    <property type="protein sequence ID" value="CUN30827.1"/>
    <property type="molecule type" value="Genomic_DNA"/>
</dbReference>
<reference evidence="1 2" key="1">
    <citation type="submission" date="2015-09" db="EMBL/GenBank/DDBJ databases">
        <authorList>
            <consortium name="Pathogen Informatics"/>
        </authorList>
    </citation>
    <scope>NUCLEOTIDE SEQUENCE [LARGE SCALE GENOMIC DNA]</scope>
    <source>
        <strain evidence="1 2">2789STDY5834960</strain>
    </source>
</reference>
<dbReference type="Proteomes" id="UP000095350">
    <property type="component" value="Unassembled WGS sequence"/>
</dbReference>
<name>A0A173VXE5_9FIRM</name>
<protein>
    <submittedName>
        <fullName evidence="1">Uncharacterized protein</fullName>
    </submittedName>
</protein>
<dbReference type="RefSeq" id="WP_055195980.1">
    <property type="nucleotide sequence ID" value="NZ_CABIYH010000040.1"/>
</dbReference>
<dbReference type="PaxDb" id="166486-ERS852572_03560"/>
<dbReference type="AlphaFoldDB" id="A0A173VXE5"/>